<name>A0A6N6WIZ8_9BURK</name>
<evidence type="ECO:0000313" key="2">
    <source>
        <dbReference type="Proteomes" id="UP000463700"/>
    </source>
</evidence>
<sequence length="154" mass="17931">MNNARRCVACGSLFHPLSHIPNQRFCSALGCQRERRRRWQQQRLRSDPDYRDNQARAQAKWRARRPDYWRQYRTTHPAYRERNCAMQRERNARRSSSPVANMDASPPLHPLASGFYILRRAVETGIAKMNACTVHIAVLSAPNGPPIRNCKEMT</sequence>
<organism evidence="1 2">
    <name type="scientific">Paraburkholderia madseniana</name>
    <dbReference type="NCBI Taxonomy" id="2599607"/>
    <lineage>
        <taxon>Bacteria</taxon>
        <taxon>Pseudomonadati</taxon>
        <taxon>Pseudomonadota</taxon>
        <taxon>Betaproteobacteria</taxon>
        <taxon>Burkholderiales</taxon>
        <taxon>Burkholderiaceae</taxon>
        <taxon>Paraburkholderia</taxon>
    </lineage>
</organism>
<evidence type="ECO:0000313" key="1">
    <source>
        <dbReference type="EMBL" id="KAE8759918.1"/>
    </source>
</evidence>
<comment type="caution">
    <text evidence="1">The sequence shown here is derived from an EMBL/GenBank/DDBJ whole genome shotgun (WGS) entry which is preliminary data.</text>
</comment>
<dbReference type="Proteomes" id="UP000463700">
    <property type="component" value="Unassembled WGS sequence"/>
</dbReference>
<dbReference type="RefSeq" id="WP_154559636.1">
    <property type="nucleotide sequence ID" value="NZ_VOSW01000016.1"/>
</dbReference>
<gene>
    <name evidence="1" type="ORF">FSO04_10480</name>
</gene>
<dbReference type="EMBL" id="VOSW01000016">
    <property type="protein sequence ID" value="KAE8759918.1"/>
    <property type="molecule type" value="Genomic_DNA"/>
</dbReference>
<accession>A0A6N6WIZ8</accession>
<dbReference type="AlphaFoldDB" id="A0A6N6WIZ8"/>
<dbReference type="OrthoDB" id="8563863at2"/>
<reference evidence="1 2" key="1">
    <citation type="journal article" date="2020" name="Int. J. Syst. Evol. Microbiol.">
        <title>Paraburkholderia madseniana sp. nov., a phenolic acid-degrading bacterium isolated from acidic forest soil.</title>
        <authorList>
            <person name="Wilhelm R.C."/>
            <person name="Murphy S.J.L."/>
            <person name="Feriancek N.M."/>
            <person name="Karasz D.C."/>
            <person name="DeRito C.M."/>
            <person name="Newman J.D."/>
            <person name="Buckley D.H."/>
        </authorList>
    </citation>
    <scope>NUCLEOTIDE SEQUENCE [LARGE SCALE GENOMIC DNA]</scope>
    <source>
        <strain evidence="1 2">RP11</strain>
    </source>
</reference>
<protein>
    <submittedName>
        <fullName evidence="1">Uncharacterized protein</fullName>
    </submittedName>
</protein>
<proteinExistence type="predicted"/>